<dbReference type="AlphaFoldDB" id="A0A2P8E9U1"/>
<dbReference type="RefSeq" id="WP_106566529.1">
    <property type="nucleotide sequence ID" value="NZ_JAUVYL010000008.1"/>
</dbReference>
<proteinExistence type="predicted"/>
<evidence type="ECO:0000313" key="1">
    <source>
        <dbReference type="EMBL" id="PSL06241.1"/>
    </source>
</evidence>
<keyword evidence="2" id="KW-1185">Reference proteome</keyword>
<evidence type="ECO:0000313" key="2">
    <source>
        <dbReference type="Proteomes" id="UP000240708"/>
    </source>
</evidence>
<dbReference type="EMBL" id="PYGF01000002">
    <property type="protein sequence ID" value="PSL06241.1"/>
    <property type="molecule type" value="Genomic_DNA"/>
</dbReference>
<dbReference type="Proteomes" id="UP000240708">
    <property type="component" value="Unassembled WGS sequence"/>
</dbReference>
<dbReference type="InterPro" id="IPR032574">
    <property type="entry name" value="DUF4924"/>
</dbReference>
<reference evidence="1 2" key="1">
    <citation type="submission" date="2018-03" db="EMBL/GenBank/DDBJ databases">
        <title>Genomic Encyclopedia of Archaeal and Bacterial Type Strains, Phase II (KMG-II): from individual species to whole genera.</title>
        <authorList>
            <person name="Goeker M."/>
        </authorList>
    </citation>
    <scope>NUCLEOTIDE SEQUENCE [LARGE SCALE GENOMIC DNA]</scope>
    <source>
        <strain evidence="1 2">DSM 28057</strain>
    </source>
</reference>
<dbReference type="OrthoDB" id="1095125at2"/>
<name>A0A2P8E9U1_9BACT</name>
<comment type="caution">
    <text evidence="1">The sequence shown here is derived from an EMBL/GenBank/DDBJ whole genome shotgun (WGS) entry which is preliminary data.</text>
</comment>
<sequence length="180" mass="21157">MKAVADRKRKQNIAEYIIYMYQMEDLLRAYQFNLEDIGQYVVSHYPISAKEKQETISWFQDLSDKMIAQHLEKGGHIQETQFFVDALARLHWELLKKDKSYFEIYQEAKPHLIQLIMEAKNEIPTNEVQLFLNAVYGRLLARLHGREIPQEILDATEVFGSVLSYLNFAYFDELKDSASS</sequence>
<organism evidence="1 2">
    <name type="scientific">Cecembia rubra</name>
    <dbReference type="NCBI Taxonomy" id="1485585"/>
    <lineage>
        <taxon>Bacteria</taxon>
        <taxon>Pseudomonadati</taxon>
        <taxon>Bacteroidota</taxon>
        <taxon>Cytophagia</taxon>
        <taxon>Cytophagales</taxon>
        <taxon>Cyclobacteriaceae</taxon>
        <taxon>Cecembia</taxon>
    </lineage>
</organism>
<dbReference type="Pfam" id="PF16271">
    <property type="entry name" value="DUF4924"/>
    <property type="match status" value="1"/>
</dbReference>
<accession>A0A2P8E9U1</accession>
<protein>
    <submittedName>
        <fullName evidence="1">Uncharacterized protein DUF4924</fullName>
    </submittedName>
</protein>
<gene>
    <name evidence="1" type="ORF">CLV48_10255</name>
</gene>